<keyword evidence="5" id="KW-1185">Reference proteome</keyword>
<keyword evidence="2" id="KW-1133">Transmembrane helix</keyword>
<dbReference type="Pfam" id="PF01694">
    <property type="entry name" value="Rhomboid"/>
    <property type="match status" value="1"/>
</dbReference>
<evidence type="ECO:0000313" key="6">
    <source>
        <dbReference type="WBParaSite" id="GPUH_0000538001-mRNA-1"/>
    </source>
</evidence>
<proteinExistence type="inferred from homology"/>
<dbReference type="EMBL" id="UYRT01011298">
    <property type="protein sequence ID" value="VDK50479.1"/>
    <property type="molecule type" value="Genomic_DNA"/>
</dbReference>
<dbReference type="GO" id="GO:0016020">
    <property type="term" value="C:membrane"/>
    <property type="evidence" value="ECO:0007669"/>
    <property type="project" value="InterPro"/>
</dbReference>
<dbReference type="InterPro" id="IPR051739">
    <property type="entry name" value="Rhomboid_IM_Serine_Proteases"/>
</dbReference>
<dbReference type="InterPro" id="IPR022764">
    <property type="entry name" value="Peptidase_S54_rhomboid_dom"/>
</dbReference>
<evidence type="ECO:0000313" key="4">
    <source>
        <dbReference type="EMBL" id="VDK50479.1"/>
    </source>
</evidence>
<dbReference type="Proteomes" id="UP000271098">
    <property type="component" value="Unassembled WGS sequence"/>
</dbReference>
<feature type="transmembrane region" description="Helical" evidence="2">
    <location>
        <begin position="36"/>
        <end position="54"/>
    </location>
</feature>
<evidence type="ECO:0000259" key="3">
    <source>
        <dbReference type="Pfam" id="PF01694"/>
    </source>
</evidence>
<dbReference type="GO" id="GO:0004252">
    <property type="term" value="F:serine-type endopeptidase activity"/>
    <property type="evidence" value="ECO:0007669"/>
    <property type="project" value="InterPro"/>
</dbReference>
<feature type="transmembrane region" description="Helical" evidence="2">
    <location>
        <begin position="66"/>
        <end position="88"/>
    </location>
</feature>
<dbReference type="PANTHER" id="PTHR45840:SF2">
    <property type="entry name" value="PROTEIN RHOMBOID-RELATED"/>
    <property type="match status" value="1"/>
</dbReference>
<sequence length="122" mass="14184">MPHRYIRVTLISAWITWDCGFAIYRRLQADECDRVSYTAHIAGALTGVVLGIAILHNVKEHPWERILAYVSLALYSAIVVFFISMVIFTKPFSRPIWNTTQCREKAFLLDIGMFNRKIDEYQ</sequence>
<dbReference type="WBParaSite" id="GPUH_0000538001-mRNA-1">
    <property type="protein sequence ID" value="GPUH_0000538001-mRNA-1"/>
    <property type="gene ID" value="GPUH_0000538001"/>
</dbReference>
<gene>
    <name evidence="4" type="ORF">GPUH_LOCUS5376</name>
</gene>
<protein>
    <submittedName>
        <fullName evidence="6">Rhomboid domain-containing protein</fullName>
    </submittedName>
</protein>
<dbReference type="OrthoDB" id="418595at2759"/>
<keyword evidence="2" id="KW-0812">Transmembrane</keyword>
<keyword evidence="2" id="KW-0472">Membrane</keyword>
<accession>A0A183D9I2</accession>
<evidence type="ECO:0000313" key="5">
    <source>
        <dbReference type="Proteomes" id="UP000271098"/>
    </source>
</evidence>
<reference evidence="6" key="1">
    <citation type="submission" date="2016-06" db="UniProtKB">
        <authorList>
            <consortium name="WormBaseParasite"/>
        </authorList>
    </citation>
    <scope>IDENTIFICATION</scope>
</reference>
<feature type="domain" description="Peptidase S54 rhomboid" evidence="3">
    <location>
        <begin position="7"/>
        <end position="55"/>
    </location>
</feature>
<organism evidence="6">
    <name type="scientific">Gongylonema pulchrum</name>
    <dbReference type="NCBI Taxonomy" id="637853"/>
    <lineage>
        <taxon>Eukaryota</taxon>
        <taxon>Metazoa</taxon>
        <taxon>Ecdysozoa</taxon>
        <taxon>Nematoda</taxon>
        <taxon>Chromadorea</taxon>
        <taxon>Rhabditida</taxon>
        <taxon>Spirurina</taxon>
        <taxon>Spiruromorpha</taxon>
        <taxon>Spiruroidea</taxon>
        <taxon>Gongylonematidae</taxon>
        <taxon>Gongylonema</taxon>
    </lineage>
</organism>
<comment type="similarity">
    <text evidence="1">Belongs to the peptidase S54 family.</text>
</comment>
<evidence type="ECO:0000256" key="2">
    <source>
        <dbReference type="SAM" id="Phobius"/>
    </source>
</evidence>
<reference evidence="4 5" key="2">
    <citation type="submission" date="2018-11" db="EMBL/GenBank/DDBJ databases">
        <authorList>
            <consortium name="Pathogen Informatics"/>
        </authorList>
    </citation>
    <scope>NUCLEOTIDE SEQUENCE [LARGE SCALE GENOMIC DNA]</scope>
</reference>
<dbReference type="AlphaFoldDB" id="A0A183D9I2"/>
<name>A0A183D9I2_9BILA</name>
<evidence type="ECO:0000256" key="1">
    <source>
        <dbReference type="ARBA" id="ARBA00009045"/>
    </source>
</evidence>
<dbReference type="PANTHER" id="PTHR45840">
    <property type="entry name" value="RHOMBOID-RELATED PROTEIN"/>
    <property type="match status" value="1"/>
</dbReference>